<dbReference type="KEGG" id="bsan:CHH28_14590"/>
<sequence>MSADIRNFQQELTAMRQSVAAFSDAYPAVASELRLSAGHSADPHVEQLLQSFAWLTARLRSDMERQRYETPNHLLLSLYPNLMRSVPSMAIMQANVLSDGASFINGYQLEKGRIFSAQSKSRRLGESLDQKSVECRMQCCYDTPLWPFEITDIATKPKNLFPYLDQRANVQGVVSIRIRSNGTDPIYEYPLERLRFFINSPELRAPLHQLLSNNFGGAALRVGEQFIPLTDANINWVGFDAEQNVLPQPLGSHEGYRLLQEYFYFPEKYYFFELSGIEAQHITDEFELLLFLERTDLLPAIHPNSLSINSFPVINLFPATFKPVQLDHSRYEYRLLADESQYGQSEVHSVNEVKILSADGTVRRAEAWLGGDGACSPAQQLRYLTRLVAPISPSTQGCDTMVALQDQQLKPAMPVDQTLSAKGLCSNRNLGESLRVGDRMQLVGAGAMQHAQLVTRPTLFKPARLVGESMVQLLSQLHLNLRSLVNGSSDEVLQRLRQLLFLHSDPMNPSHNKQINGIVAIEARSSVKCLGPDAWRGHFRGTQLALTLDENGFDGADPLLLGETLSHFLGLYTTPNHFTQLTLFSYQREGVWKQWHPRIGEQVIL</sequence>
<keyword evidence="2" id="KW-1185">Reference proteome</keyword>
<dbReference type="InterPro" id="IPR010272">
    <property type="entry name" value="T6SS_TssF"/>
</dbReference>
<proteinExistence type="predicted"/>
<dbReference type="Proteomes" id="UP000202440">
    <property type="component" value="Chromosome"/>
</dbReference>
<dbReference type="AlphaFoldDB" id="A0A222FLC2"/>
<dbReference type="Pfam" id="PF05947">
    <property type="entry name" value="T6SS_TssF"/>
    <property type="match status" value="1"/>
</dbReference>
<accession>A0A222FLC2</accession>
<name>A0A222FLC2_9GAMM</name>
<reference evidence="1 2" key="1">
    <citation type="submission" date="2017-07" db="EMBL/GenBank/DDBJ databases">
        <title>Annotated genome sequence of Bacterioplanes sanyensis isolated from Red Sea.</title>
        <authorList>
            <person name="Rehman Z.U."/>
        </authorList>
    </citation>
    <scope>NUCLEOTIDE SEQUENCE [LARGE SCALE GENOMIC DNA]</scope>
    <source>
        <strain evidence="1 2">NV9</strain>
    </source>
</reference>
<dbReference type="NCBIfam" id="TIGR03359">
    <property type="entry name" value="VI_chp_6"/>
    <property type="match status" value="1"/>
</dbReference>
<protein>
    <submittedName>
        <fullName evidence="1">Type VI secretion system ImpG/VasA family protein</fullName>
    </submittedName>
</protein>
<organism evidence="1 2">
    <name type="scientific">Bacterioplanes sanyensis</name>
    <dbReference type="NCBI Taxonomy" id="1249553"/>
    <lineage>
        <taxon>Bacteria</taxon>
        <taxon>Pseudomonadati</taxon>
        <taxon>Pseudomonadota</taxon>
        <taxon>Gammaproteobacteria</taxon>
        <taxon>Oceanospirillales</taxon>
        <taxon>Oceanospirillaceae</taxon>
        <taxon>Bacterioplanes</taxon>
    </lineage>
</organism>
<evidence type="ECO:0000313" key="1">
    <source>
        <dbReference type="EMBL" id="ASP39825.1"/>
    </source>
</evidence>
<dbReference type="PIRSF" id="PIRSF028304">
    <property type="entry name" value="UCP028304"/>
    <property type="match status" value="1"/>
</dbReference>
<dbReference type="OrthoDB" id="9763676at2"/>
<evidence type="ECO:0000313" key="2">
    <source>
        <dbReference type="Proteomes" id="UP000202440"/>
    </source>
</evidence>
<dbReference type="PANTHER" id="PTHR35370:SF1">
    <property type="entry name" value="TYPE VI SECRETION SYSTEM COMPONENT TSSF1"/>
    <property type="match status" value="1"/>
</dbReference>
<dbReference type="RefSeq" id="WP_094060999.1">
    <property type="nucleotide sequence ID" value="NZ_CP022530.1"/>
</dbReference>
<gene>
    <name evidence="1" type="primary">vasA</name>
    <name evidence="1" type="ORF">CHH28_14590</name>
</gene>
<dbReference type="PANTHER" id="PTHR35370">
    <property type="entry name" value="CYTOPLASMIC PROTEIN-RELATED-RELATED"/>
    <property type="match status" value="1"/>
</dbReference>
<dbReference type="EMBL" id="CP022530">
    <property type="protein sequence ID" value="ASP39825.1"/>
    <property type="molecule type" value="Genomic_DNA"/>
</dbReference>